<reference evidence="1 2" key="1">
    <citation type="submission" date="2018-11" db="EMBL/GenBank/DDBJ databases">
        <authorList>
            <person name="Criscuolo A."/>
        </authorList>
    </citation>
    <scope>NUCLEOTIDE SEQUENCE [LARGE SCALE GENOMIC DNA]</scope>
    <source>
        <strain evidence="1">ATB-66</strain>
    </source>
</reference>
<dbReference type="InterPro" id="IPR010897">
    <property type="entry name" value="Spore_II_P"/>
</dbReference>
<proteinExistence type="predicted"/>
<dbReference type="NCBIfam" id="TIGR02867">
    <property type="entry name" value="spore_II_P"/>
    <property type="match status" value="1"/>
</dbReference>
<evidence type="ECO:0000313" key="1">
    <source>
        <dbReference type="EMBL" id="VDC32539.1"/>
    </source>
</evidence>
<dbReference type="AlphaFoldDB" id="A0A3P5XWL7"/>
<keyword evidence="2" id="KW-1185">Reference proteome</keyword>
<organism evidence="1 2">
    <name type="scientific">Filibacter tadaridae</name>
    <dbReference type="NCBI Taxonomy" id="2483811"/>
    <lineage>
        <taxon>Bacteria</taxon>
        <taxon>Bacillati</taxon>
        <taxon>Bacillota</taxon>
        <taxon>Bacilli</taxon>
        <taxon>Bacillales</taxon>
        <taxon>Caryophanaceae</taxon>
        <taxon>Filibacter</taxon>
    </lineage>
</organism>
<accession>A0A3P5XWL7</accession>
<protein>
    <submittedName>
        <fullName evidence="1">Stage II sporulation protein P (SpoIIP)</fullName>
    </submittedName>
</protein>
<dbReference type="OrthoDB" id="1633470at2"/>
<dbReference type="Pfam" id="PF07454">
    <property type="entry name" value="SpoIIP"/>
    <property type="match status" value="1"/>
</dbReference>
<gene>
    <name evidence="1" type="ORF">FILTAD_02749</name>
</gene>
<dbReference type="EMBL" id="UXAV01000044">
    <property type="protein sequence ID" value="VDC32539.1"/>
    <property type="molecule type" value="Genomic_DNA"/>
</dbReference>
<dbReference type="Proteomes" id="UP000270468">
    <property type="component" value="Unassembled WGS sequence"/>
</dbReference>
<evidence type="ECO:0000313" key="2">
    <source>
        <dbReference type="Proteomes" id="UP000270468"/>
    </source>
</evidence>
<sequence length="265" mass="29526">MKKTLQIWGTLILILFLFPVIITNIPGGAKAKSTEIVMESPVIVYASNISEEELPKEIGKKALLYFTHSHEAYEPVTKAHDGKVTVSHQSENITKFGEKLKKQLIFNGVQTDILPIDNAKEMSKKGIPHYRAYNAIRPAVKKRIQEQQYDLIVDVHRDALGPDKTTIVNEGEKYAKVAFVIGVEHPNYKKNRAQAKLIKDEMERLVPGITRNLIMKGGKGVDGKYNQDLHPSLLVLELGGYGNTEDQLNRTVAVIAKATATVLSD</sequence>
<dbReference type="RefSeq" id="WP_124071551.1">
    <property type="nucleotide sequence ID" value="NZ_CBCRXF010000002.1"/>
</dbReference>
<name>A0A3P5XWL7_9BACL</name>